<protein>
    <submittedName>
        <fullName evidence="2">Sugar ABC transporter substrate-binding protein</fullName>
    </submittedName>
</protein>
<dbReference type="SUPFAM" id="SSF53850">
    <property type="entry name" value="Periplasmic binding protein-like II"/>
    <property type="match status" value="1"/>
</dbReference>
<dbReference type="Proteomes" id="UP001056336">
    <property type="component" value="Chromosome"/>
</dbReference>
<dbReference type="Gene3D" id="3.40.190.10">
    <property type="entry name" value="Periplasmic binding protein-like II"/>
    <property type="match status" value="2"/>
</dbReference>
<evidence type="ECO:0000313" key="3">
    <source>
        <dbReference type="Proteomes" id="UP001056336"/>
    </source>
</evidence>
<evidence type="ECO:0000256" key="1">
    <source>
        <dbReference type="SAM" id="SignalP"/>
    </source>
</evidence>
<dbReference type="EMBL" id="CP097332">
    <property type="protein sequence ID" value="UQX87576.1"/>
    <property type="molecule type" value="Genomic_DNA"/>
</dbReference>
<proteinExistence type="predicted"/>
<name>A0ABY4QX30_9ACTN</name>
<dbReference type="Pfam" id="PF01547">
    <property type="entry name" value="SBP_bac_1"/>
    <property type="match status" value="1"/>
</dbReference>
<dbReference type="CDD" id="cd13585">
    <property type="entry name" value="PBP2_TMBP_like"/>
    <property type="match status" value="1"/>
</dbReference>
<gene>
    <name evidence="2" type="ORF">M6D93_14880</name>
</gene>
<dbReference type="RefSeq" id="WP_249770231.1">
    <property type="nucleotide sequence ID" value="NZ_CP097332.1"/>
</dbReference>
<keyword evidence="1" id="KW-0732">Signal</keyword>
<feature type="signal peptide" evidence="1">
    <location>
        <begin position="1"/>
        <end position="18"/>
    </location>
</feature>
<keyword evidence="3" id="KW-1185">Reference proteome</keyword>
<feature type="chain" id="PRO_5045857693" evidence="1">
    <location>
        <begin position="19"/>
        <end position="456"/>
    </location>
</feature>
<dbReference type="PANTHER" id="PTHR43649">
    <property type="entry name" value="ARABINOSE-BINDING PROTEIN-RELATED"/>
    <property type="match status" value="1"/>
</dbReference>
<reference evidence="2" key="2">
    <citation type="submission" date="2022-05" db="EMBL/GenBank/DDBJ databases">
        <authorList>
            <person name="Kim J.-S."/>
            <person name="Lee K."/>
            <person name="Suh M."/>
            <person name="Eom M."/>
            <person name="Kim J.-S."/>
            <person name="Kim D.-S."/>
            <person name="Ko S.-H."/>
            <person name="Shin Y."/>
            <person name="Lee J.-S."/>
        </authorList>
    </citation>
    <scope>NUCLEOTIDE SEQUENCE</scope>
    <source>
        <strain evidence="2">N237</strain>
    </source>
</reference>
<reference evidence="2" key="1">
    <citation type="journal article" date="2018" name="Int. J. Syst. Evol. Microbiol.">
        <title>Jatrophihabitans telluris sp. nov., isolated from sediment soil of lava forest wetlands and the emended description of the genus Jatrophihabitans.</title>
        <authorList>
            <person name="Lee K.C."/>
            <person name="Suh M.K."/>
            <person name="Eom M.K."/>
            <person name="Kim K.K."/>
            <person name="Kim J.S."/>
            <person name="Kim D.S."/>
            <person name="Ko S.H."/>
            <person name="Shin Y.K."/>
            <person name="Lee J.S."/>
        </authorList>
    </citation>
    <scope>NUCLEOTIDE SEQUENCE</scope>
    <source>
        <strain evidence="2">N237</strain>
    </source>
</reference>
<organism evidence="2 3">
    <name type="scientific">Jatrophihabitans telluris</name>
    <dbReference type="NCBI Taxonomy" id="2038343"/>
    <lineage>
        <taxon>Bacteria</taxon>
        <taxon>Bacillati</taxon>
        <taxon>Actinomycetota</taxon>
        <taxon>Actinomycetes</taxon>
        <taxon>Jatrophihabitantales</taxon>
        <taxon>Jatrophihabitantaceae</taxon>
        <taxon>Jatrophihabitans</taxon>
    </lineage>
</organism>
<dbReference type="InterPro" id="IPR006059">
    <property type="entry name" value="SBP"/>
</dbReference>
<dbReference type="PANTHER" id="PTHR43649:SF12">
    <property type="entry name" value="DIACETYLCHITOBIOSE BINDING PROTEIN DASA"/>
    <property type="match status" value="1"/>
</dbReference>
<accession>A0ABY4QX30</accession>
<dbReference type="PROSITE" id="PS51257">
    <property type="entry name" value="PROKAR_LIPOPROTEIN"/>
    <property type="match status" value="1"/>
</dbReference>
<evidence type="ECO:0000313" key="2">
    <source>
        <dbReference type="EMBL" id="UQX87576.1"/>
    </source>
</evidence>
<dbReference type="InterPro" id="IPR050490">
    <property type="entry name" value="Bact_solute-bd_prot1"/>
</dbReference>
<sequence>MRSIRVRTMALIGVTATAAGLLTACSGAGGGGSSSGGSKSINVLMVGNSQMTDIQKLTADNFTKDSGIKVNFTVLDENSLRAKVQDDVANKTGAFDVVTIGAYEVPIWSKNGWLHEVSSYSGSDSEFDQADILKPMLTAASGSDGKLYGIPFYGESSMLMYRKDLLQAKGITMPEHPTWQQVADAAAKVADKSSGMAGICLRGLKGWGEMFAPLTTVVNTMGGTWFNKDWTPQVNAAGFTKAVTFYTNLVKQYGEPDPQTSGFTECQNAIGQGKAAMWYDATSGAGKLEDSTQSKVAGKLGYAFAPVDQTKYSGWLWSWDWAMPSTTKRADSAWKFISWASSKKYENLVGTKLGWSRVPDGKRESTYSIADYQKATSGYYKIVKESIENADPANPGTQPRPAIGVQFVDVPEFADLGDKVSSYVDDVLTGASSVAAALDKGQKDAEAVAKVYQKTG</sequence>